<evidence type="ECO:0000256" key="1">
    <source>
        <dbReference type="ARBA" id="ARBA00004123"/>
    </source>
</evidence>
<reference evidence="5" key="1">
    <citation type="submission" date="2020-08" db="EMBL/GenBank/DDBJ databases">
        <title>Multicomponent nature underlies the extraordinary mechanical properties of spider dragline silk.</title>
        <authorList>
            <person name="Kono N."/>
            <person name="Nakamura H."/>
            <person name="Mori M."/>
            <person name="Yoshida Y."/>
            <person name="Ohtoshi R."/>
            <person name="Malay A.D."/>
            <person name="Moran D.A.P."/>
            <person name="Tomita M."/>
            <person name="Numata K."/>
            <person name="Arakawa K."/>
        </authorList>
    </citation>
    <scope>NUCLEOTIDE SEQUENCE</scope>
</reference>
<dbReference type="OrthoDB" id="6431733at2759"/>
<dbReference type="GO" id="GO:0005634">
    <property type="term" value="C:nucleus"/>
    <property type="evidence" value="ECO:0007669"/>
    <property type="project" value="UniProtKB-SubCell"/>
</dbReference>
<dbReference type="InterPro" id="IPR010912">
    <property type="entry name" value="SPOC_met"/>
</dbReference>
<keyword evidence="6" id="KW-1185">Reference proteome</keyword>
<dbReference type="InterPro" id="IPR016194">
    <property type="entry name" value="SPOC-like_C_dom_sf"/>
</dbReference>
<dbReference type="AlphaFoldDB" id="A0A8X6QSD1"/>
<dbReference type="SUPFAM" id="SSF100939">
    <property type="entry name" value="SPOC domain-like"/>
    <property type="match status" value="1"/>
</dbReference>
<evidence type="ECO:0000256" key="2">
    <source>
        <dbReference type="ARBA" id="ARBA00022884"/>
    </source>
</evidence>
<dbReference type="EMBL" id="BMAW01082292">
    <property type="protein sequence ID" value="GFU28474.1"/>
    <property type="molecule type" value="Genomic_DNA"/>
</dbReference>
<name>A0A8X6QSD1_NEPPI</name>
<proteinExistence type="predicted"/>
<dbReference type="Proteomes" id="UP000887013">
    <property type="component" value="Unassembled WGS sequence"/>
</dbReference>
<evidence type="ECO:0000259" key="4">
    <source>
        <dbReference type="PROSITE" id="PS50917"/>
    </source>
</evidence>
<accession>A0A8X6QSD1</accession>
<evidence type="ECO:0000256" key="3">
    <source>
        <dbReference type="ARBA" id="ARBA00023242"/>
    </source>
</evidence>
<organism evidence="5 6">
    <name type="scientific">Nephila pilipes</name>
    <name type="common">Giant wood spider</name>
    <name type="synonym">Nephila maculata</name>
    <dbReference type="NCBI Taxonomy" id="299642"/>
    <lineage>
        <taxon>Eukaryota</taxon>
        <taxon>Metazoa</taxon>
        <taxon>Ecdysozoa</taxon>
        <taxon>Arthropoda</taxon>
        <taxon>Chelicerata</taxon>
        <taxon>Arachnida</taxon>
        <taxon>Araneae</taxon>
        <taxon>Araneomorphae</taxon>
        <taxon>Entelegynae</taxon>
        <taxon>Araneoidea</taxon>
        <taxon>Nephilidae</taxon>
        <taxon>Nephila</taxon>
    </lineage>
</organism>
<sequence length="158" mass="17919">MACRHIEKYPTLWMGNLIVNGFTTMVKLIYVAGDISVAFDALPKIGEIPSIFFENDVKTKLIDDHIHKYKKSCVLTALPFGNTEEERQRHASTMFTGVIRYLKSIEATGATGVLLNDEECKVHLYLKSEGSTNILATLAPDWFHAFYDRLFLIVALYK</sequence>
<feature type="domain" description="SPOC" evidence="4">
    <location>
        <begin position="2"/>
        <end position="158"/>
    </location>
</feature>
<comment type="caution">
    <text evidence="5">The sequence shown here is derived from an EMBL/GenBank/DDBJ whole genome shotgun (WGS) entry which is preliminary data.</text>
</comment>
<keyword evidence="3" id="KW-0539">Nucleus</keyword>
<evidence type="ECO:0000313" key="5">
    <source>
        <dbReference type="EMBL" id="GFU28474.1"/>
    </source>
</evidence>
<evidence type="ECO:0000313" key="6">
    <source>
        <dbReference type="Proteomes" id="UP000887013"/>
    </source>
</evidence>
<protein>
    <submittedName>
        <fullName evidence="5">SPOC domain-containing protein</fullName>
    </submittedName>
</protein>
<comment type="subcellular location">
    <subcellularLocation>
        <location evidence="1">Nucleus</location>
    </subcellularLocation>
</comment>
<keyword evidence="2" id="KW-0694">RNA-binding</keyword>
<dbReference type="GO" id="GO:0003723">
    <property type="term" value="F:RNA binding"/>
    <property type="evidence" value="ECO:0007669"/>
    <property type="project" value="UniProtKB-KW"/>
</dbReference>
<gene>
    <name evidence="5" type="primary">AVEN_262413_1</name>
    <name evidence="5" type="ORF">NPIL_206231</name>
</gene>
<dbReference type="Gene3D" id="2.40.290.10">
    <property type="match status" value="1"/>
</dbReference>
<dbReference type="PROSITE" id="PS50917">
    <property type="entry name" value="SPOC"/>
    <property type="match status" value="1"/>
</dbReference>